<evidence type="ECO:0000313" key="2">
    <source>
        <dbReference type="EMBL" id="SIO40448.1"/>
    </source>
</evidence>
<dbReference type="OrthoDB" id="9772604at2"/>
<dbReference type="InterPro" id="IPR050128">
    <property type="entry name" value="Sulfate_adenylyltrnsfr_sub2"/>
</dbReference>
<sequence>MLERKIEQARNELRQIAAEYGADNISVAWTGGKDSTVTLHLWKDILAELGVERVTALNIDTGCKFPEVLHQRDCLAQDWGIDLTIVRPEVDMADYPVAQDKVTCCADLKVEPLSRGVRQQDIEVLLTGIRKDEHPDRDRPMREQRERPDCLMMHPVLNFSEMDIWAYTMQYNLPYCPLYDSGYRSLGCVPCTKPCGGLGSEAGERAGRDSDKEAKMDMLRSLGYF</sequence>
<accession>A0A1N6J7V0</accession>
<dbReference type="Proteomes" id="UP000184694">
    <property type="component" value="Unassembled WGS sequence"/>
</dbReference>
<proteinExistence type="predicted"/>
<dbReference type="RefSeq" id="WP_084539531.1">
    <property type="nucleotide sequence ID" value="NZ_FSRG01000009.1"/>
</dbReference>
<dbReference type="STRING" id="1121457.SAMN02745161_3207"/>
<dbReference type="EMBL" id="FSRG01000009">
    <property type="protein sequence ID" value="SIO40448.1"/>
    <property type="molecule type" value="Genomic_DNA"/>
</dbReference>
<dbReference type="InterPro" id="IPR002500">
    <property type="entry name" value="PAPS_reduct_dom"/>
</dbReference>
<dbReference type="PANTHER" id="PTHR43196">
    <property type="entry name" value="SULFATE ADENYLYLTRANSFERASE SUBUNIT 2"/>
    <property type="match status" value="1"/>
</dbReference>
<feature type="domain" description="Phosphoadenosine phosphosulphate reductase" evidence="1">
    <location>
        <begin position="25"/>
        <end position="194"/>
    </location>
</feature>
<dbReference type="PANTHER" id="PTHR43196:SF1">
    <property type="entry name" value="SULFATE ADENYLYLTRANSFERASE SUBUNIT 2"/>
    <property type="match status" value="1"/>
</dbReference>
<organism evidence="2 3">
    <name type="scientific">Halodesulfovibrio marinisediminis DSM 17456</name>
    <dbReference type="NCBI Taxonomy" id="1121457"/>
    <lineage>
        <taxon>Bacteria</taxon>
        <taxon>Pseudomonadati</taxon>
        <taxon>Thermodesulfobacteriota</taxon>
        <taxon>Desulfovibrionia</taxon>
        <taxon>Desulfovibrionales</taxon>
        <taxon>Desulfovibrionaceae</taxon>
        <taxon>Halodesulfovibrio</taxon>
    </lineage>
</organism>
<evidence type="ECO:0000313" key="3">
    <source>
        <dbReference type="Proteomes" id="UP000184694"/>
    </source>
</evidence>
<reference evidence="3" key="1">
    <citation type="submission" date="2016-11" db="EMBL/GenBank/DDBJ databases">
        <authorList>
            <person name="Varghese N."/>
            <person name="Submissions S."/>
        </authorList>
    </citation>
    <scope>NUCLEOTIDE SEQUENCE [LARGE SCALE GENOMIC DNA]</scope>
    <source>
        <strain evidence="3">DSM 17456</strain>
    </source>
</reference>
<name>A0A1N6J7V0_9BACT</name>
<dbReference type="Pfam" id="PF01507">
    <property type="entry name" value="PAPS_reduct"/>
    <property type="match status" value="1"/>
</dbReference>
<gene>
    <name evidence="2" type="ORF">SAMN02745161_3207</name>
</gene>
<dbReference type="Gene3D" id="3.40.50.620">
    <property type="entry name" value="HUPs"/>
    <property type="match status" value="1"/>
</dbReference>
<evidence type="ECO:0000259" key="1">
    <source>
        <dbReference type="Pfam" id="PF01507"/>
    </source>
</evidence>
<keyword evidence="3" id="KW-1185">Reference proteome</keyword>
<dbReference type="SUPFAM" id="SSF52402">
    <property type="entry name" value="Adenine nucleotide alpha hydrolases-like"/>
    <property type="match status" value="1"/>
</dbReference>
<dbReference type="InterPro" id="IPR014729">
    <property type="entry name" value="Rossmann-like_a/b/a_fold"/>
</dbReference>
<protein>
    <submittedName>
        <fullName evidence="2">Phosphoadenosine phosphosulfate reductase</fullName>
    </submittedName>
</protein>
<dbReference type="AlphaFoldDB" id="A0A1N6J7V0"/>
<dbReference type="GO" id="GO:0003824">
    <property type="term" value="F:catalytic activity"/>
    <property type="evidence" value="ECO:0007669"/>
    <property type="project" value="InterPro"/>
</dbReference>